<organism evidence="1">
    <name type="scientific">uncultured Chloroflexia bacterium</name>
    <dbReference type="NCBI Taxonomy" id="1672391"/>
    <lineage>
        <taxon>Bacteria</taxon>
        <taxon>Bacillati</taxon>
        <taxon>Chloroflexota</taxon>
        <taxon>Chloroflexia</taxon>
        <taxon>environmental samples</taxon>
    </lineage>
</organism>
<evidence type="ECO:0000313" key="1">
    <source>
        <dbReference type="EMBL" id="CAA9212937.1"/>
    </source>
</evidence>
<protein>
    <submittedName>
        <fullName evidence="1">Uncharacterized protein</fullName>
    </submittedName>
</protein>
<gene>
    <name evidence="1" type="ORF">AVDCRST_MAG93-106</name>
</gene>
<accession>A0A6J4H240</accession>
<reference evidence="1" key="1">
    <citation type="submission" date="2020-02" db="EMBL/GenBank/DDBJ databases">
        <authorList>
            <person name="Meier V. D."/>
        </authorList>
    </citation>
    <scope>NUCLEOTIDE SEQUENCE</scope>
    <source>
        <strain evidence="1">AVDCRST_MAG93</strain>
    </source>
</reference>
<name>A0A6J4H240_9CHLR</name>
<proteinExistence type="predicted"/>
<feature type="non-terminal residue" evidence="1">
    <location>
        <position position="1"/>
    </location>
</feature>
<sequence>SGTGTLHALVGGSTWLRAQQAGDGMPVGAMAILTEGGGVTMPNTVAGAGKTRCPGSSGWVACA</sequence>
<dbReference type="AlphaFoldDB" id="A0A6J4H240"/>
<dbReference type="EMBL" id="CADCTR010000034">
    <property type="protein sequence ID" value="CAA9212937.1"/>
    <property type="molecule type" value="Genomic_DNA"/>
</dbReference>